<evidence type="ECO:0000256" key="4">
    <source>
        <dbReference type="ARBA" id="ARBA00022692"/>
    </source>
</evidence>
<dbReference type="Pfam" id="PF03448">
    <property type="entry name" value="MgtE_N"/>
    <property type="match status" value="1"/>
</dbReference>
<keyword evidence="7 9" id="KW-0472">Membrane</keyword>
<dbReference type="RefSeq" id="WP_117418966.1">
    <property type="nucleotide sequence ID" value="NZ_QOHO01000071.1"/>
</dbReference>
<feature type="transmembrane region" description="Helical" evidence="9">
    <location>
        <begin position="282"/>
        <end position="299"/>
    </location>
</feature>
<dbReference type="InterPro" id="IPR006669">
    <property type="entry name" value="MgtE_transporter"/>
</dbReference>
<gene>
    <name evidence="11" type="primary">mgtE</name>
    <name evidence="11" type="ORF">DS742_21225</name>
</gene>
<dbReference type="AlphaFoldDB" id="A0A3E2N7M3"/>
<evidence type="ECO:0000256" key="9">
    <source>
        <dbReference type="RuleBase" id="RU362011"/>
    </source>
</evidence>
<dbReference type="GO" id="GO:0015095">
    <property type="term" value="F:magnesium ion transmembrane transporter activity"/>
    <property type="evidence" value="ECO:0007669"/>
    <property type="project" value="UniProtKB-UniRule"/>
</dbReference>
<dbReference type="EMBL" id="QOHO01000071">
    <property type="protein sequence ID" value="RFZ76998.1"/>
    <property type="molecule type" value="Genomic_DNA"/>
</dbReference>
<dbReference type="PROSITE" id="PS51371">
    <property type="entry name" value="CBS"/>
    <property type="match status" value="2"/>
</dbReference>
<dbReference type="Pfam" id="PF00571">
    <property type="entry name" value="CBS"/>
    <property type="match status" value="2"/>
</dbReference>
<dbReference type="Gene3D" id="1.10.357.20">
    <property type="entry name" value="SLC41 divalent cation transporters, integral membrane domain"/>
    <property type="match status" value="1"/>
</dbReference>
<evidence type="ECO:0000256" key="2">
    <source>
        <dbReference type="ARBA" id="ARBA00009749"/>
    </source>
</evidence>
<dbReference type="PANTHER" id="PTHR43773:SF1">
    <property type="entry name" value="MAGNESIUM TRANSPORTER MGTE"/>
    <property type="match status" value="1"/>
</dbReference>
<evidence type="ECO:0000256" key="1">
    <source>
        <dbReference type="ARBA" id="ARBA00004141"/>
    </source>
</evidence>
<evidence type="ECO:0000256" key="6">
    <source>
        <dbReference type="ARBA" id="ARBA00022989"/>
    </source>
</evidence>
<evidence type="ECO:0000256" key="5">
    <source>
        <dbReference type="ARBA" id="ARBA00022842"/>
    </source>
</evidence>
<keyword evidence="6 9" id="KW-1133">Transmembrane helix</keyword>
<feature type="domain" description="CBS" evidence="10">
    <location>
        <begin position="136"/>
        <end position="199"/>
    </location>
</feature>
<evidence type="ECO:0000256" key="7">
    <source>
        <dbReference type="ARBA" id="ARBA00023136"/>
    </source>
</evidence>
<dbReference type="NCBIfam" id="TIGR00400">
    <property type="entry name" value="mgtE"/>
    <property type="match status" value="1"/>
</dbReference>
<feature type="transmembrane region" description="Helical" evidence="9">
    <location>
        <begin position="421"/>
        <end position="444"/>
    </location>
</feature>
<organism evidence="11 12">
    <name type="scientific">Lacrimispora amygdalina</name>
    <dbReference type="NCBI Taxonomy" id="253257"/>
    <lineage>
        <taxon>Bacteria</taxon>
        <taxon>Bacillati</taxon>
        <taxon>Bacillota</taxon>
        <taxon>Clostridia</taxon>
        <taxon>Lachnospirales</taxon>
        <taxon>Lachnospiraceae</taxon>
        <taxon>Lacrimispora</taxon>
    </lineage>
</organism>
<dbReference type="Proteomes" id="UP000260680">
    <property type="component" value="Unassembled WGS sequence"/>
</dbReference>
<evidence type="ECO:0000256" key="3">
    <source>
        <dbReference type="ARBA" id="ARBA00022448"/>
    </source>
</evidence>
<comment type="subunit">
    <text evidence="9">Homodimer.</text>
</comment>
<feature type="transmembrane region" description="Helical" evidence="9">
    <location>
        <begin position="305"/>
        <end position="326"/>
    </location>
</feature>
<evidence type="ECO:0000256" key="8">
    <source>
        <dbReference type="PROSITE-ProRule" id="PRU00703"/>
    </source>
</evidence>
<feature type="transmembrane region" description="Helical" evidence="9">
    <location>
        <begin position="382"/>
        <end position="409"/>
    </location>
</feature>
<name>A0A3E2N7M3_9FIRM</name>
<dbReference type="GO" id="GO:0005886">
    <property type="term" value="C:plasma membrane"/>
    <property type="evidence" value="ECO:0007669"/>
    <property type="project" value="UniProtKB-SubCell"/>
</dbReference>
<dbReference type="CDD" id="cd04606">
    <property type="entry name" value="CBS_pair_Mg_transporter"/>
    <property type="match status" value="1"/>
</dbReference>
<sequence>MNLTELKELLITFIENHNAEKLHELFASEYAIDIAAALSDFEDNELTIFLSLLTLEDLASIIEEADESMQLKLIDILGPSKTIQVFSLMSTDDIADILGAISIHEKKDLLNLMKERDSREVQMLLGFAPDTAGGIMTTQYIALRQNLSMKDALQKIKEIGPKTEVIETIFIINNKNELIGSVDLRDILISPDENTLADIMDENILTVSPETDQEEVSLIVSKYDLKALPVINRKKALLGIITTDDVIDVIVEEQTEDLLMLSGVSKDEKVGSKLSVSITRRLPWLFINLITAFLASFTVGLFEDVIVQVVALAAAMPIVAGMGGNAGSQTLSIVIRSIALGEVDIRKDWKYVLNEIALGFINGSATGFITGLILFLKYNNLYLGFIIFAAMIGNLIIAGFFGFLIPLILKKFKLDPAVSSSIFLTTATDVGGFFLFLGLAKLFLPQLL</sequence>
<keyword evidence="5 9" id="KW-0460">Magnesium</keyword>
<evidence type="ECO:0000313" key="12">
    <source>
        <dbReference type="Proteomes" id="UP000260680"/>
    </source>
</evidence>
<keyword evidence="9" id="KW-1003">Cell membrane</keyword>
<dbReference type="SUPFAM" id="SSF54631">
    <property type="entry name" value="CBS-domain pair"/>
    <property type="match status" value="1"/>
</dbReference>
<dbReference type="InterPro" id="IPR038076">
    <property type="entry name" value="MgtE_N_sf"/>
</dbReference>
<keyword evidence="8" id="KW-0129">CBS domain</keyword>
<comment type="function">
    <text evidence="9">Acts as a magnesium transporter.</text>
</comment>
<comment type="similarity">
    <text evidence="2 9">Belongs to the SLC41A transporter family.</text>
</comment>
<dbReference type="SMART" id="SM00924">
    <property type="entry name" value="MgtE_N"/>
    <property type="match status" value="1"/>
</dbReference>
<dbReference type="InterPro" id="IPR000644">
    <property type="entry name" value="CBS_dom"/>
</dbReference>
<dbReference type="Pfam" id="PF01769">
    <property type="entry name" value="MgtE"/>
    <property type="match status" value="1"/>
</dbReference>
<evidence type="ECO:0000259" key="10">
    <source>
        <dbReference type="PROSITE" id="PS51371"/>
    </source>
</evidence>
<keyword evidence="3 9" id="KW-0813">Transport</keyword>
<comment type="caution">
    <text evidence="11">The sequence shown here is derived from an EMBL/GenBank/DDBJ whole genome shotgun (WGS) entry which is preliminary data.</text>
</comment>
<evidence type="ECO:0000313" key="11">
    <source>
        <dbReference type="EMBL" id="RFZ76998.1"/>
    </source>
</evidence>
<comment type="subcellular location">
    <subcellularLocation>
        <location evidence="9">Cell membrane</location>
        <topology evidence="9">Multi-pass membrane protein</topology>
    </subcellularLocation>
    <subcellularLocation>
        <location evidence="1">Membrane</location>
        <topology evidence="1">Multi-pass membrane protein</topology>
    </subcellularLocation>
</comment>
<dbReference type="OrthoDB" id="9790355at2"/>
<dbReference type="InterPro" id="IPR006667">
    <property type="entry name" value="SLC41_membr_dom"/>
</dbReference>
<dbReference type="InterPro" id="IPR046342">
    <property type="entry name" value="CBS_dom_sf"/>
</dbReference>
<dbReference type="InterPro" id="IPR036739">
    <property type="entry name" value="SLC41_membr_dom_sf"/>
</dbReference>
<dbReference type="Gene3D" id="1.25.60.10">
    <property type="entry name" value="MgtE N-terminal domain-like"/>
    <property type="match status" value="1"/>
</dbReference>
<keyword evidence="4 9" id="KW-0812">Transmembrane</keyword>
<accession>A0A3E2N7M3</accession>
<proteinExistence type="inferred from homology"/>
<dbReference type="GO" id="GO:0046872">
    <property type="term" value="F:metal ion binding"/>
    <property type="evidence" value="ECO:0007669"/>
    <property type="project" value="UniProtKB-KW"/>
</dbReference>
<dbReference type="SUPFAM" id="SSF158791">
    <property type="entry name" value="MgtE N-terminal domain-like"/>
    <property type="match status" value="1"/>
</dbReference>
<reference evidence="11 12" key="1">
    <citation type="submission" date="2018-07" db="EMBL/GenBank/DDBJ databases">
        <title>New species, Clostridium PI-S10-A1B.</title>
        <authorList>
            <person name="Krishna G."/>
            <person name="Summeta K."/>
            <person name="Shikha S."/>
            <person name="Prabhu P.B."/>
            <person name="Suresh K."/>
        </authorList>
    </citation>
    <scope>NUCLEOTIDE SEQUENCE [LARGE SCALE GENOMIC DNA]</scope>
    <source>
        <strain evidence="11 12">PI-S10-A1B</strain>
    </source>
</reference>
<dbReference type="SMART" id="SM00116">
    <property type="entry name" value="CBS"/>
    <property type="match status" value="2"/>
</dbReference>
<keyword evidence="9" id="KW-0479">Metal-binding</keyword>
<feature type="domain" description="CBS" evidence="10">
    <location>
        <begin position="200"/>
        <end position="256"/>
    </location>
</feature>
<dbReference type="Gene3D" id="3.10.580.10">
    <property type="entry name" value="CBS-domain"/>
    <property type="match status" value="1"/>
</dbReference>
<dbReference type="InterPro" id="IPR006668">
    <property type="entry name" value="Mg_transptr_MgtE_intracell_dom"/>
</dbReference>
<dbReference type="SUPFAM" id="SSF161093">
    <property type="entry name" value="MgtE membrane domain-like"/>
    <property type="match status" value="1"/>
</dbReference>
<dbReference type="PANTHER" id="PTHR43773">
    <property type="entry name" value="MAGNESIUM TRANSPORTER MGTE"/>
    <property type="match status" value="1"/>
</dbReference>
<feature type="transmembrane region" description="Helical" evidence="9">
    <location>
        <begin position="356"/>
        <end position="376"/>
    </location>
</feature>
<protein>
    <recommendedName>
        <fullName evidence="9">Magnesium transporter MgtE</fullName>
    </recommendedName>
</protein>